<evidence type="ECO:0000313" key="7">
    <source>
        <dbReference type="Proteomes" id="UP001608902"/>
    </source>
</evidence>
<dbReference type="PROSITE" id="PS51362">
    <property type="entry name" value="TGF_BETA_2"/>
    <property type="match status" value="1"/>
</dbReference>
<accession>A0ABD6EGX6</accession>
<dbReference type="InterPro" id="IPR015615">
    <property type="entry name" value="TGF-beta-rel"/>
</dbReference>
<feature type="domain" description="TGF-beta family profile" evidence="5">
    <location>
        <begin position="9"/>
        <end position="129"/>
    </location>
</feature>
<keyword evidence="4" id="KW-0339">Growth factor</keyword>
<comment type="subcellular location">
    <subcellularLocation>
        <location evidence="1">Secreted</location>
    </subcellularLocation>
</comment>
<dbReference type="SUPFAM" id="SSF57501">
    <property type="entry name" value="Cystine-knot cytokines"/>
    <property type="match status" value="1"/>
</dbReference>
<comment type="similarity">
    <text evidence="2 4">Belongs to the TGF-beta family.</text>
</comment>
<reference evidence="6 7" key="1">
    <citation type="submission" date="2024-08" db="EMBL/GenBank/DDBJ databases">
        <title>Gnathostoma spinigerum genome.</title>
        <authorList>
            <person name="Gonzalez-Bertolin B."/>
            <person name="Monzon S."/>
            <person name="Zaballos A."/>
            <person name="Jimenez P."/>
            <person name="Dekumyoy P."/>
            <person name="Varona S."/>
            <person name="Cuesta I."/>
            <person name="Sumanam S."/>
            <person name="Adisakwattana P."/>
            <person name="Gasser R.B."/>
            <person name="Hernandez-Gonzalez A."/>
            <person name="Young N.D."/>
            <person name="Perteguer M.J."/>
        </authorList>
    </citation>
    <scope>NUCLEOTIDE SEQUENCE [LARGE SCALE GENOMIC DNA]</scope>
    <source>
        <strain evidence="6">AL3</strain>
        <tissue evidence="6">Liver</tissue>
    </source>
</reference>
<dbReference type="Pfam" id="PF00019">
    <property type="entry name" value="TGF_beta"/>
    <property type="match status" value="1"/>
</dbReference>
<evidence type="ECO:0000256" key="1">
    <source>
        <dbReference type="ARBA" id="ARBA00004613"/>
    </source>
</evidence>
<sequence length="129" mass="14470">MTVVVAAQRSLRQKREENGGCTESGCCMKSFYLNFTDISWNKWIVHPPGSTNFNYFFNYCTGTCLPGFSYQNHHEVMSAVVHYAAPHSFPLACCTPTGYRSLKITYTTGFGIFRERLLNDLIVKGCGCG</sequence>
<protein>
    <recommendedName>
        <fullName evidence="5">TGF-beta family profile domain-containing protein</fullName>
    </recommendedName>
</protein>
<evidence type="ECO:0000313" key="6">
    <source>
        <dbReference type="EMBL" id="MFH4975932.1"/>
    </source>
</evidence>
<evidence type="ECO:0000256" key="3">
    <source>
        <dbReference type="ARBA" id="ARBA00022525"/>
    </source>
</evidence>
<organism evidence="6 7">
    <name type="scientific">Gnathostoma spinigerum</name>
    <dbReference type="NCBI Taxonomy" id="75299"/>
    <lineage>
        <taxon>Eukaryota</taxon>
        <taxon>Metazoa</taxon>
        <taxon>Ecdysozoa</taxon>
        <taxon>Nematoda</taxon>
        <taxon>Chromadorea</taxon>
        <taxon>Rhabditida</taxon>
        <taxon>Spirurina</taxon>
        <taxon>Gnathostomatomorpha</taxon>
        <taxon>Gnathostomatoidea</taxon>
        <taxon>Gnathostomatidae</taxon>
        <taxon>Gnathostoma</taxon>
    </lineage>
</organism>
<dbReference type="PANTHER" id="PTHR11848">
    <property type="entry name" value="TGF-BETA FAMILY"/>
    <property type="match status" value="1"/>
</dbReference>
<evidence type="ECO:0000256" key="4">
    <source>
        <dbReference type="RuleBase" id="RU000354"/>
    </source>
</evidence>
<comment type="caution">
    <text evidence="6">The sequence shown here is derived from an EMBL/GenBank/DDBJ whole genome shotgun (WGS) entry which is preliminary data.</text>
</comment>
<dbReference type="AlphaFoldDB" id="A0ABD6EGX6"/>
<keyword evidence="7" id="KW-1185">Reference proteome</keyword>
<dbReference type="InterPro" id="IPR001839">
    <property type="entry name" value="TGF-b_C"/>
</dbReference>
<dbReference type="EMBL" id="JBGFUD010001205">
    <property type="protein sequence ID" value="MFH4975932.1"/>
    <property type="molecule type" value="Genomic_DNA"/>
</dbReference>
<name>A0ABD6EGX6_9BILA</name>
<dbReference type="InterPro" id="IPR029034">
    <property type="entry name" value="Cystine-knot_cytokine"/>
</dbReference>
<keyword evidence="3" id="KW-0964">Secreted</keyword>
<dbReference type="SMART" id="SM00204">
    <property type="entry name" value="TGFB"/>
    <property type="match status" value="1"/>
</dbReference>
<proteinExistence type="inferred from homology"/>
<dbReference type="GO" id="GO:0005576">
    <property type="term" value="C:extracellular region"/>
    <property type="evidence" value="ECO:0007669"/>
    <property type="project" value="UniProtKB-SubCell"/>
</dbReference>
<dbReference type="GO" id="GO:0008083">
    <property type="term" value="F:growth factor activity"/>
    <property type="evidence" value="ECO:0007669"/>
    <property type="project" value="UniProtKB-KW"/>
</dbReference>
<dbReference type="PANTHER" id="PTHR11848:SF309">
    <property type="entry name" value="INHIBIN BETA CHAIN"/>
    <property type="match status" value="1"/>
</dbReference>
<dbReference type="Gene3D" id="2.10.90.10">
    <property type="entry name" value="Cystine-knot cytokines"/>
    <property type="match status" value="1"/>
</dbReference>
<evidence type="ECO:0000256" key="2">
    <source>
        <dbReference type="ARBA" id="ARBA00006656"/>
    </source>
</evidence>
<evidence type="ECO:0000259" key="5">
    <source>
        <dbReference type="PROSITE" id="PS51362"/>
    </source>
</evidence>
<dbReference type="Proteomes" id="UP001608902">
    <property type="component" value="Unassembled WGS sequence"/>
</dbReference>
<gene>
    <name evidence="6" type="ORF">AB6A40_002641</name>
</gene>